<evidence type="ECO:0000313" key="2">
    <source>
        <dbReference type="EMBL" id="OXS78950.1"/>
    </source>
</evidence>
<proteinExistence type="predicted"/>
<dbReference type="STRING" id="1017273.SAMN05443094_10214"/>
<dbReference type="Pfam" id="PF17261">
    <property type="entry name" value="DUF5327"/>
    <property type="match status" value="1"/>
</dbReference>
<dbReference type="InterPro" id="IPR035218">
    <property type="entry name" value="DUF5327"/>
</dbReference>
<gene>
    <name evidence="2" type="ORF">B1B05_04005</name>
    <name evidence="3" type="ORF">SAMN05443094_10214</name>
</gene>
<dbReference type="Proteomes" id="UP000215545">
    <property type="component" value="Unassembled WGS sequence"/>
</dbReference>
<dbReference type="RefSeq" id="WP_045852531.1">
    <property type="nucleotide sequence ID" value="NZ_FTLX01000002.1"/>
</dbReference>
<evidence type="ECO:0000313" key="5">
    <source>
        <dbReference type="Proteomes" id="UP000215545"/>
    </source>
</evidence>
<evidence type="ECO:0008006" key="6">
    <source>
        <dbReference type="Google" id="ProtNLM"/>
    </source>
</evidence>
<sequence length="91" mass="9762">MNVSREKVLQKMEQEIASARRAAPEEAERHIYAIKSMCDLLMGMETAAPASKAAPAPAVMAPQVQQPVQTVGQAERISTGDGSNGDSIFDF</sequence>
<reference evidence="3 4" key="1">
    <citation type="submission" date="2017-01" db="EMBL/GenBank/DDBJ databases">
        <authorList>
            <person name="Mah S.A."/>
            <person name="Swanson W.J."/>
            <person name="Moy G.W."/>
            <person name="Vacquier V.D."/>
        </authorList>
    </citation>
    <scope>NUCLEOTIDE SEQUENCE [LARGE SCALE GENOMIC DNA]</scope>
    <source>
        <strain evidence="3 4">NIO-1016</strain>
    </source>
</reference>
<organism evidence="3 4">
    <name type="scientific">Domibacillus enclensis</name>
    <dbReference type="NCBI Taxonomy" id="1017273"/>
    <lineage>
        <taxon>Bacteria</taxon>
        <taxon>Bacillati</taxon>
        <taxon>Bacillota</taxon>
        <taxon>Bacilli</taxon>
        <taxon>Bacillales</taxon>
        <taxon>Bacillaceae</taxon>
        <taxon>Domibacillus</taxon>
    </lineage>
</organism>
<protein>
    <recommendedName>
        <fullName evidence="6">YwdI family protein</fullName>
    </recommendedName>
</protein>
<reference evidence="5" key="2">
    <citation type="submission" date="2017-03" db="EMBL/GenBank/DDBJ databases">
        <title>Bacillus sp. V-88(T) DSM27956, whole genome shotgun sequencing project.</title>
        <authorList>
            <person name="Dastager S.G."/>
            <person name="Neurgaonkar P.S."/>
            <person name="Dharne M.S."/>
        </authorList>
    </citation>
    <scope>NUCLEOTIDE SEQUENCE [LARGE SCALE GENOMIC DNA]</scope>
    <source>
        <strain evidence="5">DSM 25145</strain>
    </source>
</reference>
<dbReference type="EMBL" id="MWSK01000002">
    <property type="protein sequence ID" value="OXS78950.1"/>
    <property type="molecule type" value="Genomic_DNA"/>
</dbReference>
<feature type="region of interest" description="Disordered" evidence="1">
    <location>
        <begin position="72"/>
        <end position="91"/>
    </location>
</feature>
<evidence type="ECO:0000256" key="1">
    <source>
        <dbReference type="SAM" id="MobiDB-lite"/>
    </source>
</evidence>
<reference evidence="2" key="3">
    <citation type="submission" date="2017-03" db="EMBL/GenBank/DDBJ databases">
        <authorList>
            <person name="Dastager S.G."/>
            <person name="Neurgaonkar P.S."/>
            <person name="Dharne M.S."/>
        </authorList>
    </citation>
    <scope>NUCLEOTIDE SEQUENCE</scope>
    <source>
        <strain evidence="2">DSM 25145</strain>
    </source>
</reference>
<evidence type="ECO:0000313" key="4">
    <source>
        <dbReference type="Proteomes" id="UP000186385"/>
    </source>
</evidence>
<feature type="compositionally biased region" description="Polar residues" evidence="1">
    <location>
        <begin position="80"/>
        <end position="91"/>
    </location>
</feature>
<name>A0A1N6R4Y4_9BACI</name>
<dbReference type="Proteomes" id="UP000186385">
    <property type="component" value="Unassembled WGS sequence"/>
</dbReference>
<dbReference type="EMBL" id="FTLX01000002">
    <property type="protein sequence ID" value="SIQ23889.1"/>
    <property type="molecule type" value="Genomic_DNA"/>
</dbReference>
<accession>A0A1N6R4Y4</accession>
<dbReference type="AlphaFoldDB" id="A0A1N6R4Y4"/>
<evidence type="ECO:0000313" key="3">
    <source>
        <dbReference type="EMBL" id="SIQ23889.1"/>
    </source>
</evidence>
<keyword evidence="5" id="KW-1185">Reference proteome</keyword>